<dbReference type="Gramene" id="CDP13816">
    <property type="protein sequence ID" value="CDP13816"/>
    <property type="gene ID" value="GSCOC_T00038878001"/>
</dbReference>
<gene>
    <name evidence="1" type="ORF">GSCOC_T00038878001</name>
</gene>
<sequence>MFKNFSTFEVKRGSLVALEAAISTV</sequence>
<dbReference type="AlphaFoldDB" id="A0A068UZH4"/>
<keyword evidence="2" id="KW-1185">Reference proteome</keyword>
<reference evidence="2" key="1">
    <citation type="journal article" date="2014" name="Science">
        <title>The coffee genome provides insight into the convergent evolution of caffeine biosynthesis.</title>
        <authorList>
            <person name="Denoeud F."/>
            <person name="Carretero-Paulet L."/>
            <person name="Dereeper A."/>
            <person name="Droc G."/>
            <person name="Guyot R."/>
            <person name="Pietrella M."/>
            <person name="Zheng C."/>
            <person name="Alberti A."/>
            <person name="Anthony F."/>
            <person name="Aprea G."/>
            <person name="Aury J.M."/>
            <person name="Bento P."/>
            <person name="Bernard M."/>
            <person name="Bocs S."/>
            <person name="Campa C."/>
            <person name="Cenci A."/>
            <person name="Combes M.C."/>
            <person name="Crouzillat D."/>
            <person name="Da Silva C."/>
            <person name="Daddiego L."/>
            <person name="De Bellis F."/>
            <person name="Dussert S."/>
            <person name="Garsmeur O."/>
            <person name="Gayraud T."/>
            <person name="Guignon V."/>
            <person name="Jahn K."/>
            <person name="Jamilloux V."/>
            <person name="Joet T."/>
            <person name="Labadie K."/>
            <person name="Lan T."/>
            <person name="Leclercq J."/>
            <person name="Lepelley M."/>
            <person name="Leroy T."/>
            <person name="Li L.T."/>
            <person name="Librado P."/>
            <person name="Lopez L."/>
            <person name="Munoz A."/>
            <person name="Noel B."/>
            <person name="Pallavicini A."/>
            <person name="Perrotta G."/>
            <person name="Poncet V."/>
            <person name="Pot D."/>
            <person name="Priyono X."/>
            <person name="Rigoreau M."/>
            <person name="Rouard M."/>
            <person name="Rozas J."/>
            <person name="Tranchant-Dubreuil C."/>
            <person name="VanBuren R."/>
            <person name="Zhang Q."/>
            <person name="Andrade A.C."/>
            <person name="Argout X."/>
            <person name="Bertrand B."/>
            <person name="de Kochko A."/>
            <person name="Graziosi G."/>
            <person name="Henry R.J."/>
            <person name="Jayarama X."/>
            <person name="Ming R."/>
            <person name="Nagai C."/>
            <person name="Rounsley S."/>
            <person name="Sankoff D."/>
            <person name="Giuliano G."/>
            <person name="Albert V.A."/>
            <person name="Wincker P."/>
            <person name="Lashermes P."/>
        </authorList>
    </citation>
    <scope>NUCLEOTIDE SEQUENCE [LARGE SCALE GENOMIC DNA]</scope>
    <source>
        <strain evidence="2">cv. DH200-94</strain>
    </source>
</reference>
<dbReference type="EMBL" id="HG739161">
    <property type="protein sequence ID" value="CDP13816.1"/>
    <property type="molecule type" value="Genomic_DNA"/>
</dbReference>
<proteinExistence type="predicted"/>
<organism evidence="1 2">
    <name type="scientific">Coffea canephora</name>
    <name type="common">Robusta coffee</name>
    <dbReference type="NCBI Taxonomy" id="49390"/>
    <lineage>
        <taxon>Eukaryota</taxon>
        <taxon>Viridiplantae</taxon>
        <taxon>Streptophyta</taxon>
        <taxon>Embryophyta</taxon>
        <taxon>Tracheophyta</taxon>
        <taxon>Spermatophyta</taxon>
        <taxon>Magnoliopsida</taxon>
        <taxon>eudicotyledons</taxon>
        <taxon>Gunneridae</taxon>
        <taxon>Pentapetalae</taxon>
        <taxon>asterids</taxon>
        <taxon>lamiids</taxon>
        <taxon>Gentianales</taxon>
        <taxon>Rubiaceae</taxon>
        <taxon>Ixoroideae</taxon>
        <taxon>Gardenieae complex</taxon>
        <taxon>Bertiereae - Coffeeae clade</taxon>
        <taxon>Coffeeae</taxon>
        <taxon>Coffea</taxon>
    </lineage>
</organism>
<evidence type="ECO:0000313" key="1">
    <source>
        <dbReference type="EMBL" id="CDP13816.1"/>
    </source>
</evidence>
<dbReference type="Proteomes" id="UP000295252">
    <property type="component" value="Chromosome IV"/>
</dbReference>
<protein>
    <submittedName>
        <fullName evidence="1">Uncharacterized protein</fullName>
    </submittedName>
</protein>
<name>A0A068UZH4_COFCA</name>
<dbReference type="InParanoid" id="A0A068UZH4"/>
<accession>A0A068UZH4</accession>
<evidence type="ECO:0000313" key="2">
    <source>
        <dbReference type="Proteomes" id="UP000295252"/>
    </source>
</evidence>